<sequence length="134" mass="15183">MTSYLDKKQKRNRHPTVALSSAAAEDDEDHSKRSKFNGKGKPYGLSSFASKDEGKAWKGRYAKQRLNLRGSFAGHFFFSKHMEVRLLGKFRFVHLGPVSDSQCDQPEFIKNATMTGAPDMELDLMKVLNNWING</sequence>
<keyword evidence="3" id="KW-1185">Reference proteome</keyword>
<dbReference type="AlphaFoldDB" id="A0A8T2ZDS1"/>
<comment type="caution">
    <text evidence="2">The sequence shown here is derived from an EMBL/GenBank/DDBJ whole genome shotgun (WGS) entry which is preliminary data.</text>
</comment>
<dbReference type="EMBL" id="JACEGQ020000002">
    <property type="protein sequence ID" value="KAH8515480.1"/>
    <property type="molecule type" value="Genomic_DNA"/>
</dbReference>
<feature type="region of interest" description="Disordered" evidence="1">
    <location>
        <begin position="1"/>
        <end position="49"/>
    </location>
</feature>
<evidence type="ECO:0000313" key="2">
    <source>
        <dbReference type="EMBL" id="KAH8515480.1"/>
    </source>
</evidence>
<reference evidence="2" key="1">
    <citation type="journal article" date="2021" name="J. Hered.">
        <title>Genome Assembly of Salicaceae Populus deltoides (Eastern Cottonwood) I-69 Based on Nanopore Sequencing and Hi-C Technologies.</title>
        <authorList>
            <person name="Bai S."/>
            <person name="Wu H."/>
            <person name="Zhang J."/>
            <person name="Pan Z."/>
            <person name="Zhao W."/>
            <person name="Li Z."/>
            <person name="Tong C."/>
        </authorList>
    </citation>
    <scope>NUCLEOTIDE SEQUENCE</scope>
    <source>
        <tissue evidence="2">Leaf</tissue>
    </source>
</reference>
<evidence type="ECO:0000313" key="3">
    <source>
        <dbReference type="Proteomes" id="UP000807159"/>
    </source>
</evidence>
<name>A0A8T2ZDS1_POPDE</name>
<gene>
    <name evidence="2" type="ORF">H0E87_004087</name>
</gene>
<organism evidence="2 3">
    <name type="scientific">Populus deltoides</name>
    <name type="common">Eastern poplar</name>
    <name type="synonym">Eastern cottonwood</name>
    <dbReference type="NCBI Taxonomy" id="3696"/>
    <lineage>
        <taxon>Eukaryota</taxon>
        <taxon>Viridiplantae</taxon>
        <taxon>Streptophyta</taxon>
        <taxon>Embryophyta</taxon>
        <taxon>Tracheophyta</taxon>
        <taxon>Spermatophyta</taxon>
        <taxon>Magnoliopsida</taxon>
        <taxon>eudicotyledons</taxon>
        <taxon>Gunneridae</taxon>
        <taxon>Pentapetalae</taxon>
        <taxon>rosids</taxon>
        <taxon>fabids</taxon>
        <taxon>Malpighiales</taxon>
        <taxon>Salicaceae</taxon>
        <taxon>Saliceae</taxon>
        <taxon>Populus</taxon>
    </lineage>
</organism>
<dbReference type="Proteomes" id="UP000807159">
    <property type="component" value="Chromosome 2"/>
</dbReference>
<protein>
    <submittedName>
        <fullName evidence="2">Uncharacterized protein</fullName>
    </submittedName>
</protein>
<accession>A0A8T2ZDS1</accession>
<proteinExistence type="predicted"/>
<evidence type="ECO:0000256" key="1">
    <source>
        <dbReference type="SAM" id="MobiDB-lite"/>
    </source>
</evidence>